<dbReference type="InterPro" id="IPR035906">
    <property type="entry name" value="MetI-like_sf"/>
</dbReference>
<proteinExistence type="inferred from homology"/>
<feature type="transmembrane region" description="Helical" evidence="7">
    <location>
        <begin position="225"/>
        <end position="256"/>
    </location>
</feature>
<keyword evidence="6 7" id="KW-0472">Membrane</keyword>
<evidence type="ECO:0000256" key="5">
    <source>
        <dbReference type="ARBA" id="ARBA00022989"/>
    </source>
</evidence>
<dbReference type="PANTHER" id="PTHR43386:SF1">
    <property type="entry name" value="D,D-DIPEPTIDE TRANSPORT SYSTEM PERMEASE PROTEIN DDPC-RELATED"/>
    <property type="match status" value="1"/>
</dbReference>
<feature type="region of interest" description="Disordered" evidence="8">
    <location>
        <begin position="1"/>
        <end position="29"/>
    </location>
</feature>
<dbReference type="SUPFAM" id="SSF161098">
    <property type="entry name" value="MetI-like"/>
    <property type="match status" value="1"/>
</dbReference>
<evidence type="ECO:0000256" key="3">
    <source>
        <dbReference type="ARBA" id="ARBA00022475"/>
    </source>
</evidence>
<name>A0A239BR37_9ACTN</name>
<evidence type="ECO:0000313" key="11">
    <source>
        <dbReference type="Proteomes" id="UP000198420"/>
    </source>
</evidence>
<evidence type="ECO:0000256" key="1">
    <source>
        <dbReference type="ARBA" id="ARBA00004651"/>
    </source>
</evidence>
<dbReference type="EMBL" id="FZNP01000011">
    <property type="protein sequence ID" value="SNS09878.1"/>
    <property type="molecule type" value="Genomic_DNA"/>
</dbReference>
<evidence type="ECO:0000256" key="6">
    <source>
        <dbReference type="ARBA" id="ARBA00023136"/>
    </source>
</evidence>
<feature type="transmembrane region" description="Helical" evidence="7">
    <location>
        <begin position="47"/>
        <end position="69"/>
    </location>
</feature>
<dbReference type="RefSeq" id="WP_089314565.1">
    <property type="nucleotide sequence ID" value="NZ_FZNP01000011.1"/>
</dbReference>
<dbReference type="AlphaFoldDB" id="A0A239BR37"/>
<gene>
    <name evidence="10" type="ORF">SAMN06265355_11131</name>
</gene>
<dbReference type="InterPro" id="IPR000515">
    <property type="entry name" value="MetI-like"/>
</dbReference>
<keyword evidence="4 7" id="KW-0812">Transmembrane</keyword>
<dbReference type="GO" id="GO:0055085">
    <property type="term" value="P:transmembrane transport"/>
    <property type="evidence" value="ECO:0007669"/>
    <property type="project" value="InterPro"/>
</dbReference>
<evidence type="ECO:0000313" key="10">
    <source>
        <dbReference type="EMBL" id="SNS09878.1"/>
    </source>
</evidence>
<protein>
    <submittedName>
        <fullName evidence="10">Peptide/nickel transport system permease protein</fullName>
    </submittedName>
</protein>
<feature type="transmembrane region" description="Helical" evidence="7">
    <location>
        <begin position="276"/>
        <end position="298"/>
    </location>
</feature>
<dbReference type="InterPro" id="IPR025966">
    <property type="entry name" value="OppC_N"/>
</dbReference>
<dbReference type="PROSITE" id="PS50928">
    <property type="entry name" value="ABC_TM1"/>
    <property type="match status" value="1"/>
</dbReference>
<organism evidence="10 11">
    <name type="scientific">Actinomadura mexicana</name>
    <dbReference type="NCBI Taxonomy" id="134959"/>
    <lineage>
        <taxon>Bacteria</taxon>
        <taxon>Bacillati</taxon>
        <taxon>Actinomycetota</taxon>
        <taxon>Actinomycetes</taxon>
        <taxon>Streptosporangiales</taxon>
        <taxon>Thermomonosporaceae</taxon>
        <taxon>Actinomadura</taxon>
    </lineage>
</organism>
<dbReference type="Pfam" id="PF00528">
    <property type="entry name" value="BPD_transp_1"/>
    <property type="match status" value="1"/>
</dbReference>
<comment type="subcellular location">
    <subcellularLocation>
        <location evidence="1 7">Cell membrane</location>
        <topology evidence="1 7">Multi-pass membrane protein</topology>
    </subcellularLocation>
</comment>
<keyword evidence="3" id="KW-1003">Cell membrane</keyword>
<reference evidence="11" key="1">
    <citation type="submission" date="2017-06" db="EMBL/GenBank/DDBJ databases">
        <authorList>
            <person name="Varghese N."/>
            <person name="Submissions S."/>
        </authorList>
    </citation>
    <scope>NUCLEOTIDE SEQUENCE [LARGE SCALE GENOMIC DNA]</scope>
    <source>
        <strain evidence="11">DSM 44485</strain>
    </source>
</reference>
<accession>A0A239BR37</accession>
<evidence type="ECO:0000259" key="9">
    <source>
        <dbReference type="PROSITE" id="PS50928"/>
    </source>
</evidence>
<dbReference type="PANTHER" id="PTHR43386">
    <property type="entry name" value="OLIGOPEPTIDE TRANSPORT SYSTEM PERMEASE PROTEIN APPC"/>
    <property type="match status" value="1"/>
</dbReference>
<feature type="domain" description="ABC transmembrane type-1" evidence="9">
    <location>
        <begin position="108"/>
        <end position="298"/>
    </location>
</feature>
<dbReference type="OrthoDB" id="6637947at2"/>
<dbReference type="Proteomes" id="UP000198420">
    <property type="component" value="Unassembled WGS sequence"/>
</dbReference>
<dbReference type="GO" id="GO:0005886">
    <property type="term" value="C:plasma membrane"/>
    <property type="evidence" value="ECO:0007669"/>
    <property type="project" value="UniProtKB-SubCell"/>
</dbReference>
<evidence type="ECO:0000256" key="8">
    <source>
        <dbReference type="SAM" id="MobiDB-lite"/>
    </source>
</evidence>
<evidence type="ECO:0000256" key="4">
    <source>
        <dbReference type="ARBA" id="ARBA00022692"/>
    </source>
</evidence>
<keyword evidence="2 7" id="KW-0813">Transport</keyword>
<comment type="similarity">
    <text evidence="7">Belongs to the binding-protein-dependent transport system permease family.</text>
</comment>
<feature type="transmembrane region" description="Helical" evidence="7">
    <location>
        <begin position="171"/>
        <end position="190"/>
    </location>
</feature>
<sequence length="312" mass="32926">MTESVTDKTGKTGGAAPRTVRDDRGARLPEPTSGWRLTARAFLQNRLAVVGLGIIVFFVLFCGAGPYLYVTDQVTVDPVSSLLAPGGGHPLGTDAQGFDVLGRIMLGGRASLQIGLFAALIATGIGTLYGTVAGLAGGVVDGFMMRVVDTLLSIPFLFIVLIVATRFSSTVLSLSLILGAFSWLAPARLVRAEVLTLRSRGFVAAATVMGATKARIVARHLIPNALGVVIVNITFQVADAIIAVSLLGFLGFGLNYPDVEWGTQLSAGVSFLLAGSWWLIYPVGACLVLVVMAFNFVGDAMRDSIDVRLRRR</sequence>
<dbReference type="Pfam" id="PF12911">
    <property type="entry name" value="OppC_N"/>
    <property type="match status" value="1"/>
</dbReference>
<dbReference type="Gene3D" id="1.10.3720.10">
    <property type="entry name" value="MetI-like"/>
    <property type="match status" value="1"/>
</dbReference>
<evidence type="ECO:0000256" key="2">
    <source>
        <dbReference type="ARBA" id="ARBA00022448"/>
    </source>
</evidence>
<dbReference type="InterPro" id="IPR050366">
    <property type="entry name" value="BP-dependent_transpt_permease"/>
</dbReference>
<evidence type="ECO:0000256" key="7">
    <source>
        <dbReference type="RuleBase" id="RU363032"/>
    </source>
</evidence>
<feature type="transmembrane region" description="Helical" evidence="7">
    <location>
        <begin position="147"/>
        <end position="165"/>
    </location>
</feature>
<feature type="transmembrane region" description="Helical" evidence="7">
    <location>
        <begin position="114"/>
        <end position="140"/>
    </location>
</feature>
<keyword evidence="11" id="KW-1185">Reference proteome</keyword>
<feature type="compositionally biased region" description="Basic and acidic residues" evidence="8">
    <location>
        <begin position="1"/>
        <end position="10"/>
    </location>
</feature>
<keyword evidence="5 7" id="KW-1133">Transmembrane helix</keyword>
<dbReference type="CDD" id="cd06261">
    <property type="entry name" value="TM_PBP2"/>
    <property type="match status" value="1"/>
</dbReference>